<evidence type="ECO:0000313" key="9">
    <source>
        <dbReference type="Proteomes" id="UP001345827"/>
    </source>
</evidence>
<reference evidence="8 9" key="1">
    <citation type="submission" date="2023-06" db="EMBL/GenBank/DDBJ databases">
        <title>Black Yeasts Isolated from many extreme environments.</title>
        <authorList>
            <person name="Coleine C."/>
            <person name="Stajich J.E."/>
            <person name="Selbmann L."/>
        </authorList>
    </citation>
    <scope>NUCLEOTIDE SEQUENCE [LARGE SCALE GENOMIC DNA]</scope>
    <source>
        <strain evidence="8 9">CCFEE 5887</strain>
    </source>
</reference>
<comment type="subcellular location">
    <subcellularLocation>
        <location evidence="1">Membrane</location>
        <topology evidence="1">Multi-pass membrane protein</topology>
    </subcellularLocation>
</comment>
<keyword evidence="4 6" id="KW-0472">Membrane</keyword>
<evidence type="ECO:0000256" key="2">
    <source>
        <dbReference type="ARBA" id="ARBA00022692"/>
    </source>
</evidence>
<feature type="compositionally biased region" description="Basic and acidic residues" evidence="5">
    <location>
        <begin position="568"/>
        <end position="582"/>
    </location>
</feature>
<sequence>MSMNEPHLPDDYPSPSLKDLYLRASSSSSRIPSPQNDATKAAHLGIPSFHHRRSRPSLDSTYSELSELSFHSNELQTRHPLIRSISQDASLPTDSSWRGRIKAAFRRFYVFNYGAMLVVLAQFFGVGMNVSTRLLETAGSHGAPMHPYQILFVRQSITASLCTAYGLYTKSVPDFPLGPRQVRWLLVARGLFGFMGVFGMYFSLLYLPLSEATVLTFLSPILSCYLCTFIIPGETFSRQQQLAGLVSLIGVIFIAQPASLLSSSSTTATETSTPSVTSPASNSTVVDSSSSSQRDGPTSHQHLVAIGIAMIGVIGSTGVFTAIRAIGTRAHAFISINYFSIWCTIVSLFCLIVFPDVKFRLPANLIEWSLLISLGFCGFVMQFLLTAGLSYGGPGPANPSQSLQRRTAVIQSHPQKFTDVESHGLRTAVPADGVEGGAARQRQWSIPKPSASGSGTRATSMVYTQMFFALAGDKLVFGITPTTMSWVGSVLILAGAVWVAAARDTATKHERASNDTGSGTDAVVPTGRGRGKESQTTEEEVVGLMQDHEADDLYDREHEADGLGTEPDGNRTVETMELHELRPTISRS</sequence>
<dbReference type="PANTHER" id="PTHR22911:SF6">
    <property type="entry name" value="SOLUTE CARRIER FAMILY 35 MEMBER G1"/>
    <property type="match status" value="1"/>
</dbReference>
<evidence type="ECO:0000256" key="1">
    <source>
        <dbReference type="ARBA" id="ARBA00004141"/>
    </source>
</evidence>
<dbReference type="SUPFAM" id="SSF103481">
    <property type="entry name" value="Multidrug resistance efflux transporter EmrE"/>
    <property type="match status" value="2"/>
</dbReference>
<feature type="region of interest" description="Disordered" evidence="5">
    <location>
        <begin position="270"/>
        <end position="298"/>
    </location>
</feature>
<evidence type="ECO:0000256" key="6">
    <source>
        <dbReference type="SAM" id="Phobius"/>
    </source>
</evidence>
<gene>
    <name evidence="8" type="ORF">LTR25_002411</name>
</gene>
<dbReference type="InterPro" id="IPR000620">
    <property type="entry name" value="EamA_dom"/>
</dbReference>
<proteinExistence type="predicted"/>
<accession>A0AAV9QKN5</accession>
<name>A0AAV9QKN5_9PEZI</name>
<keyword evidence="9" id="KW-1185">Reference proteome</keyword>
<evidence type="ECO:0000256" key="3">
    <source>
        <dbReference type="ARBA" id="ARBA00022989"/>
    </source>
</evidence>
<dbReference type="AlphaFoldDB" id="A0AAV9QKN5"/>
<feature type="transmembrane region" description="Helical" evidence="6">
    <location>
        <begin position="475"/>
        <end position="501"/>
    </location>
</feature>
<evidence type="ECO:0000256" key="5">
    <source>
        <dbReference type="SAM" id="MobiDB-lite"/>
    </source>
</evidence>
<feature type="transmembrane region" description="Helical" evidence="6">
    <location>
        <begin position="303"/>
        <end position="323"/>
    </location>
</feature>
<feature type="domain" description="EamA" evidence="7">
    <location>
        <begin position="118"/>
        <end position="254"/>
    </location>
</feature>
<comment type="caution">
    <text evidence="8">The sequence shown here is derived from an EMBL/GenBank/DDBJ whole genome shotgun (WGS) entry which is preliminary data.</text>
</comment>
<feature type="transmembrane region" description="Helical" evidence="6">
    <location>
        <begin position="148"/>
        <end position="168"/>
    </location>
</feature>
<dbReference type="PANTHER" id="PTHR22911">
    <property type="entry name" value="ACYL-MALONYL CONDENSING ENZYME-RELATED"/>
    <property type="match status" value="1"/>
</dbReference>
<keyword evidence="3 6" id="KW-1133">Transmembrane helix</keyword>
<evidence type="ECO:0000259" key="7">
    <source>
        <dbReference type="Pfam" id="PF00892"/>
    </source>
</evidence>
<dbReference type="Pfam" id="PF00892">
    <property type="entry name" value="EamA"/>
    <property type="match status" value="1"/>
</dbReference>
<feature type="transmembrane region" description="Helical" evidence="6">
    <location>
        <begin position="366"/>
        <end position="385"/>
    </location>
</feature>
<feature type="transmembrane region" description="Helical" evidence="6">
    <location>
        <begin position="212"/>
        <end position="231"/>
    </location>
</feature>
<organism evidence="8 9">
    <name type="scientific">Vermiconidia calcicola</name>
    <dbReference type="NCBI Taxonomy" id="1690605"/>
    <lineage>
        <taxon>Eukaryota</taxon>
        <taxon>Fungi</taxon>
        <taxon>Dikarya</taxon>
        <taxon>Ascomycota</taxon>
        <taxon>Pezizomycotina</taxon>
        <taxon>Dothideomycetes</taxon>
        <taxon>Dothideomycetidae</taxon>
        <taxon>Mycosphaerellales</taxon>
        <taxon>Extremaceae</taxon>
        <taxon>Vermiconidia</taxon>
    </lineage>
</organism>
<feature type="transmembrane region" description="Helical" evidence="6">
    <location>
        <begin position="108"/>
        <end position="128"/>
    </location>
</feature>
<evidence type="ECO:0000256" key="4">
    <source>
        <dbReference type="ARBA" id="ARBA00023136"/>
    </source>
</evidence>
<feature type="transmembrane region" description="Helical" evidence="6">
    <location>
        <begin position="184"/>
        <end position="206"/>
    </location>
</feature>
<feature type="compositionally biased region" description="Basic and acidic residues" evidence="5">
    <location>
        <begin position="546"/>
        <end position="561"/>
    </location>
</feature>
<evidence type="ECO:0000313" key="8">
    <source>
        <dbReference type="EMBL" id="KAK5542525.1"/>
    </source>
</evidence>
<feature type="transmembrane region" description="Helical" evidence="6">
    <location>
        <begin position="243"/>
        <end position="261"/>
    </location>
</feature>
<dbReference type="EMBL" id="JAXLQG010000003">
    <property type="protein sequence ID" value="KAK5542525.1"/>
    <property type="molecule type" value="Genomic_DNA"/>
</dbReference>
<keyword evidence="2 6" id="KW-0812">Transmembrane</keyword>
<dbReference type="GO" id="GO:0016020">
    <property type="term" value="C:membrane"/>
    <property type="evidence" value="ECO:0007669"/>
    <property type="project" value="UniProtKB-SubCell"/>
</dbReference>
<feature type="region of interest" description="Disordered" evidence="5">
    <location>
        <begin position="507"/>
        <end position="588"/>
    </location>
</feature>
<dbReference type="Proteomes" id="UP001345827">
    <property type="component" value="Unassembled WGS sequence"/>
</dbReference>
<feature type="transmembrane region" description="Helical" evidence="6">
    <location>
        <begin position="335"/>
        <end position="354"/>
    </location>
</feature>
<protein>
    <recommendedName>
        <fullName evidence="7">EamA domain-containing protein</fullName>
    </recommendedName>
</protein>
<dbReference type="InterPro" id="IPR037185">
    <property type="entry name" value="EmrE-like"/>
</dbReference>